<evidence type="ECO:0008006" key="3">
    <source>
        <dbReference type="Google" id="ProtNLM"/>
    </source>
</evidence>
<accession>A0A4P5NVR3</accession>
<keyword evidence="2" id="KW-1185">Reference proteome</keyword>
<dbReference type="Pfam" id="PF13602">
    <property type="entry name" value="ADH_zinc_N_2"/>
    <property type="match status" value="1"/>
</dbReference>
<dbReference type="Proteomes" id="UP000315095">
    <property type="component" value="Unassembled WGS sequence"/>
</dbReference>
<dbReference type="Gene3D" id="3.90.180.10">
    <property type="entry name" value="Medium-chain alcohol dehydrogenases, catalytic domain"/>
    <property type="match status" value="1"/>
</dbReference>
<proteinExistence type="predicted"/>
<dbReference type="AlphaFoldDB" id="A0A4P5NVR3"/>
<dbReference type="RefSeq" id="WP_141259456.1">
    <property type="nucleotide sequence ID" value="NZ_BDLU01000006.1"/>
</dbReference>
<protein>
    <recommendedName>
        <fullName evidence="3">Quinone oxidoreductase</fullName>
    </recommendedName>
</protein>
<gene>
    <name evidence="1" type="ORF">MSKU9_0147</name>
</gene>
<organism evidence="1 2">
    <name type="scientific">Komagataeibacter diospyri</name>
    <dbReference type="NCBI Taxonomy" id="1932662"/>
    <lineage>
        <taxon>Bacteria</taxon>
        <taxon>Pseudomonadati</taxon>
        <taxon>Pseudomonadota</taxon>
        <taxon>Alphaproteobacteria</taxon>
        <taxon>Acetobacterales</taxon>
        <taxon>Acetobacteraceae</taxon>
        <taxon>Komagataeibacter</taxon>
    </lineage>
</organism>
<reference evidence="2" key="1">
    <citation type="submission" date="2017-01" db="EMBL/GenBank/DDBJ databases">
        <title>Komagataeibacter sp. MSKU9 whole genome sequencing project.</title>
        <authorList>
            <person name="Matsutani M."/>
            <person name="Naloka K."/>
            <person name="Theeragool G."/>
            <person name="Yakushi T."/>
            <person name="Matsushita K."/>
        </authorList>
    </citation>
    <scope>NUCLEOTIDE SEQUENCE [LARGE SCALE GENOMIC DNA]</scope>
    <source>
        <strain evidence="2">MSKU9</strain>
    </source>
</reference>
<dbReference type="OrthoDB" id="9805883at2"/>
<evidence type="ECO:0000313" key="2">
    <source>
        <dbReference type="Proteomes" id="UP000315095"/>
    </source>
</evidence>
<dbReference type="EMBL" id="BDLU01000006">
    <property type="protein sequence ID" value="GCE82006.1"/>
    <property type="molecule type" value="Genomic_DNA"/>
</dbReference>
<sequence>MDHVHTPDLPCPHSVQLFNWIIDGKLKAHIGGTYPLANAARAHADMESGETTGKLLLIP</sequence>
<name>A0A4P5NVR3_9PROT</name>
<evidence type="ECO:0000313" key="1">
    <source>
        <dbReference type="EMBL" id="GCE82006.1"/>
    </source>
</evidence>
<comment type="caution">
    <text evidence="1">The sequence shown here is derived from an EMBL/GenBank/DDBJ whole genome shotgun (WGS) entry which is preliminary data.</text>
</comment>